<evidence type="ECO:0000259" key="11">
    <source>
        <dbReference type="PROSITE" id="PS50922"/>
    </source>
</evidence>
<dbReference type="InterPro" id="IPR016447">
    <property type="entry name" value="Translocation_assoc_membrane"/>
</dbReference>
<comment type="caution">
    <text evidence="12">The sequence shown here is derived from an EMBL/GenBank/DDBJ whole genome shotgun (WGS) entry which is preliminary data.</text>
</comment>
<dbReference type="PANTHER" id="PTHR12371">
    <property type="entry name" value="TRANSLOCATION ASSOCIATED MEMBRANE PROTEIN"/>
    <property type="match status" value="1"/>
</dbReference>
<evidence type="ECO:0000256" key="6">
    <source>
        <dbReference type="ARBA" id="ARBA00022989"/>
    </source>
</evidence>
<sequence>MVKPVRKSSNKNPPILSHEFIIQNHADIVSCIAMVFVIGLMVQATSPIASIFIALQHNVTEAGEIPLYQPGVKDWAAVFFYSLICIVVHAIIQEYVLDKISKKLHLSKSKLAVFTTSGQLAVFYAISTAWGLDVIIFREHYIPDVNLLWADYPAPLSFMMKLFLIVQLAYCLHELPELYFQRTKKEEYASKAAHSLAALVLIAVPYFLNFNRLLICLLVLHYISELIHHISQLIQTVDKEEKFTKATRLVSSVVLVLARLGSVVLAVVTLWYGLALGEQKELDVQTGYFNTAPVRLAILAGILILQLYHTFNFISQEVARVRESKSFTTVQRTKPQKKDKYKKSKRASVEESDLPEVDQNTNKNLRNRAQKTK</sequence>
<dbReference type="Proteomes" id="UP000801492">
    <property type="component" value="Unassembled WGS sequence"/>
</dbReference>
<evidence type="ECO:0000256" key="10">
    <source>
        <dbReference type="SAM" id="Phobius"/>
    </source>
</evidence>
<dbReference type="PANTHER" id="PTHR12371:SF11">
    <property type="entry name" value="TRANSLOCATING CHAIN-ASSOCIATED MEMBRANE PROTEIN"/>
    <property type="match status" value="1"/>
</dbReference>
<evidence type="ECO:0000256" key="9">
    <source>
        <dbReference type="SAM" id="MobiDB-lite"/>
    </source>
</evidence>
<comment type="subcellular location">
    <subcellularLocation>
        <location evidence="1">Membrane</location>
        <topology evidence="1">Multi-pass membrane protein</topology>
    </subcellularLocation>
</comment>
<feature type="transmembrane region" description="Helical" evidence="10">
    <location>
        <begin position="28"/>
        <end position="55"/>
    </location>
</feature>
<evidence type="ECO:0000256" key="3">
    <source>
        <dbReference type="ARBA" id="ARBA00022448"/>
    </source>
</evidence>
<feature type="transmembrane region" description="Helical" evidence="10">
    <location>
        <begin position="249"/>
        <end position="274"/>
    </location>
</feature>
<keyword evidence="6 10" id="KW-1133">Transmembrane helix</keyword>
<feature type="transmembrane region" description="Helical" evidence="10">
    <location>
        <begin position="75"/>
        <end position="92"/>
    </location>
</feature>
<evidence type="ECO:0000313" key="12">
    <source>
        <dbReference type="EMBL" id="KAF2903461.1"/>
    </source>
</evidence>
<feature type="region of interest" description="Disordered" evidence="9">
    <location>
        <begin position="329"/>
        <end position="373"/>
    </location>
</feature>
<keyword evidence="7 8" id="KW-0472">Membrane</keyword>
<keyword evidence="5" id="KW-0653">Protein transport</keyword>
<protein>
    <recommendedName>
        <fullName evidence="11">TLC domain-containing protein</fullName>
    </recommendedName>
</protein>
<evidence type="ECO:0000256" key="8">
    <source>
        <dbReference type="PROSITE-ProRule" id="PRU00205"/>
    </source>
</evidence>
<evidence type="ECO:0000313" key="13">
    <source>
        <dbReference type="Proteomes" id="UP000801492"/>
    </source>
</evidence>
<feature type="transmembrane region" description="Helical" evidence="10">
    <location>
        <begin position="294"/>
        <end position="314"/>
    </location>
</feature>
<dbReference type="OrthoDB" id="3053196at2759"/>
<keyword evidence="3" id="KW-0813">Transport</keyword>
<feature type="domain" description="TLC" evidence="11">
    <location>
        <begin position="103"/>
        <end position="322"/>
    </location>
</feature>
<accession>A0A8K0DFY8</accession>
<dbReference type="GO" id="GO:0006616">
    <property type="term" value="P:SRP-dependent cotranslational protein targeting to membrane, translocation"/>
    <property type="evidence" value="ECO:0007669"/>
    <property type="project" value="InterPro"/>
</dbReference>
<dbReference type="InterPro" id="IPR006634">
    <property type="entry name" value="TLC-dom"/>
</dbReference>
<feature type="compositionally biased region" description="Basic residues" evidence="9">
    <location>
        <begin position="334"/>
        <end position="346"/>
    </location>
</feature>
<reference evidence="12" key="1">
    <citation type="submission" date="2019-08" db="EMBL/GenBank/DDBJ databases">
        <title>The genome of the North American firefly Photinus pyralis.</title>
        <authorList>
            <consortium name="Photinus pyralis genome working group"/>
            <person name="Fallon T.R."/>
            <person name="Sander Lower S.E."/>
            <person name="Weng J.-K."/>
        </authorList>
    </citation>
    <scope>NUCLEOTIDE SEQUENCE</scope>
    <source>
        <strain evidence="12">TRF0915ILg1</strain>
        <tissue evidence="12">Whole body</tissue>
    </source>
</reference>
<organism evidence="12 13">
    <name type="scientific">Ignelater luminosus</name>
    <name type="common">Cucubano</name>
    <name type="synonym">Pyrophorus luminosus</name>
    <dbReference type="NCBI Taxonomy" id="2038154"/>
    <lineage>
        <taxon>Eukaryota</taxon>
        <taxon>Metazoa</taxon>
        <taxon>Ecdysozoa</taxon>
        <taxon>Arthropoda</taxon>
        <taxon>Hexapoda</taxon>
        <taxon>Insecta</taxon>
        <taxon>Pterygota</taxon>
        <taxon>Neoptera</taxon>
        <taxon>Endopterygota</taxon>
        <taxon>Coleoptera</taxon>
        <taxon>Polyphaga</taxon>
        <taxon>Elateriformia</taxon>
        <taxon>Elateroidea</taxon>
        <taxon>Elateridae</taxon>
        <taxon>Agrypninae</taxon>
        <taxon>Pyrophorini</taxon>
        <taxon>Ignelater</taxon>
    </lineage>
</organism>
<dbReference type="GO" id="GO:0045048">
    <property type="term" value="P:protein insertion into ER membrane"/>
    <property type="evidence" value="ECO:0007669"/>
    <property type="project" value="TreeGrafter"/>
</dbReference>
<proteinExistence type="inferred from homology"/>
<keyword evidence="13" id="KW-1185">Reference proteome</keyword>
<dbReference type="PROSITE" id="PS50922">
    <property type="entry name" value="TLC"/>
    <property type="match status" value="1"/>
</dbReference>
<dbReference type="EMBL" id="VTPC01001020">
    <property type="protein sequence ID" value="KAF2903461.1"/>
    <property type="molecule type" value="Genomic_DNA"/>
</dbReference>
<name>A0A8K0DFY8_IGNLU</name>
<dbReference type="AlphaFoldDB" id="A0A8K0DFY8"/>
<dbReference type="Pfam" id="PF03798">
    <property type="entry name" value="TRAM_LAG1_CLN8"/>
    <property type="match status" value="1"/>
</dbReference>
<feature type="transmembrane region" description="Helical" evidence="10">
    <location>
        <begin position="112"/>
        <end position="132"/>
    </location>
</feature>
<dbReference type="SMART" id="SM00724">
    <property type="entry name" value="TLC"/>
    <property type="match status" value="1"/>
</dbReference>
<evidence type="ECO:0000256" key="5">
    <source>
        <dbReference type="ARBA" id="ARBA00022927"/>
    </source>
</evidence>
<evidence type="ECO:0000256" key="4">
    <source>
        <dbReference type="ARBA" id="ARBA00022692"/>
    </source>
</evidence>
<gene>
    <name evidence="12" type="ORF">ILUMI_02723</name>
</gene>
<evidence type="ECO:0000256" key="7">
    <source>
        <dbReference type="ARBA" id="ARBA00023136"/>
    </source>
</evidence>
<keyword evidence="4 8" id="KW-0812">Transmembrane</keyword>
<dbReference type="GO" id="GO:0005789">
    <property type="term" value="C:endoplasmic reticulum membrane"/>
    <property type="evidence" value="ECO:0007669"/>
    <property type="project" value="TreeGrafter"/>
</dbReference>
<evidence type="ECO:0000256" key="1">
    <source>
        <dbReference type="ARBA" id="ARBA00004141"/>
    </source>
</evidence>
<comment type="similarity">
    <text evidence="2">Belongs to the TRAM family.</text>
</comment>
<evidence type="ECO:0000256" key="2">
    <source>
        <dbReference type="ARBA" id="ARBA00005999"/>
    </source>
</evidence>